<dbReference type="EMBL" id="AE006470">
    <property type="protein sequence ID" value="AAM73309.1"/>
    <property type="molecule type" value="Genomic_DNA"/>
</dbReference>
<protein>
    <submittedName>
        <fullName evidence="1">Uncharacterized protein</fullName>
    </submittedName>
</protein>
<dbReference type="HOGENOM" id="CLU_2859570_0_0_10"/>
<gene>
    <name evidence="1" type="ordered locus">CT2093</name>
</gene>
<accession>Q8KAR3</accession>
<dbReference type="EnsemblBacteria" id="AAM73309">
    <property type="protein sequence ID" value="AAM73309"/>
    <property type="gene ID" value="CT2093"/>
</dbReference>
<reference evidence="1 2" key="1">
    <citation type="journal article" date="2002" name="Proc. Natl. Acad. Sci. U.S.A.">
        <title>The complete genome sequence of Chlorobium tepidum TLS, a photosynthetic, anaerobic, green-sulfur bacterium.</title>
        <authorList>
            <person name="Eisen J.A."/>
            <person name="Nelson K.E."/>
            <person name="Paulsen I.T."/>
            <person name="Heidelberg J.F."/>
            <person name="Wu M."/>
            <person name="Dodson R.J."/>
            <person name="Deboy R."/>
            <person name="Gwinn M.L."/>
            <person name="Nelson W.C."/>
            <person name="Haft D.H."/>
            <person name="Hickey E.K."/>
            <person name="Peterson J.D."/>
            <person name="Durkin A.S."/>
            <person name="Kolonay J.L."/>
            <person name="Yang F."/>
            <person name="Holt I."/>
            <person name="Umayam L.A."/>
            <person name="Mason T."/>
            <person name="Brenner M."/>
            <person name="Shea T.P."/>
            <person name="Parksey D."/>
            <person name="Nierman W.C."/>
            <person name="Feldblyum T.V."/>
            <person name="Hansen C.L."/>
            <person name="Craven M.B."/>
            <person name="Radune D."/>
            <person name="Vamathevan J."/>
            <person name="Khouri H."/>
            <person name="White O."/>
            <person name="Gruber T.M."/>
            <person name="Ketchum K.A."/>
            <person name="Venter J.C."/>
            <person name="Tettelin H."/>
            <person name="Bryant D.A."/>
            <person name="Fraser C.M."/>
        </authorList>
    </citation>
    <scope>NUCLEOTIDE SEQUENCE [LARGE SCALE GENOMIC DNA]</scope>
    <source>
        <strain evidence="2">ATCC 49652 / DSM 12025 / NBRC 103806 / TLS</strain>
    </source>
</reference>
<evidence type="ECO:0000313" key="2">
    <source>
        <dbReference type="Proteomes" id="UP000001007"/>
    </source>
</evidence>
<proteinExistence type="predicted"/>
<dbReference type="Proteomes" id="UP000001007">
    <property type="component" value="Chromosome"/>
</dbReference>
<dbReference type="KEGG" id="cte:CT2093"/>
<name>Q8KAR3_CHLTE</name>
<organism evidence="1 2">
    <name type="scientific">Chlorobaculum tepidum (strain ATCC 49652 / DSM 12025 / NBRC 103806 / TLS)</name>
    <name type="common">Chlorobium tepidum</name>
    <dbReference type="NCBI Taxonomy" id="194439"/>
    <lineage>
        <taxon>Bacteria</taxon>
        <taxon>Pseudomonadati</taxon>
        <taxon>Chlorobiota</taxon>
        <taxon>Chlorobiia</taxon>
        <taxon>Chlorobiales</taxon>
        <taxon>Chlorobiaceae</taxon>
        <taxon>Chlorobaculum</taxon>
    </lineage>
</organism>
<dbReference type="AlphaFoldDB" id="Q8KAR3"/>
<keyword evidence="2" id="KW-1185">Reference proteome</keyword>
<evidence type="ECO:0000313" key="1">
    <source>
        <dbReference type="EMBL" id="AAM73309.1"/>
    </source>
</evidence>
<sequence>MFDGHRRRGSSGGRCDYWQKHTEQEKKQMPCWFHGALVSDGGKFWGEFPASLAEQCPAISDNFP</sequence>